<gene>
    <name evidence="1" type="ORF">G3569_17605</name>
</gene>
<keyword evidence="2" id="KW-1185">Reference proteome</keyword>
<name>A0A6M1T7Y2_9BACT</name>
<accession>A0A6M1T7Y2</accession>
<dbReference type="EMBL" id="JAALLS010000037">
    <property type="protein sequence ID" value="NGP90179.1"/>
    <property type="molecule type" value="Genomic_DNA"/>
</dbReference>
<dbReference type="Proteomes" id="UP000479132">
    <property type="component" value="Unassembled WGS sequence"/>
</dbReference>
<dbReference type="RefSeq" id="WP_165271403.1">
    <property type="nucleotide sequence ID" value="NZ_JAALLS010000037.1"/>
</dbReference>
<organism evidence="1 2">
    <name type="scientific">Fodinibius halophilus</name>
    <dbReference type="NCBI Taxonomy" id="1736908"/>
    <lineage>
        <taxon>Bacteria</taxon>
        <taxon>Pseudomonadati</taxon>
        <taxon>Balneolota</taxon>
        <taxon>Balneolia</taxon>
        <taxon>Balneolales</taxon>
        <taxon>Balneolaceae</taxon>
        <taxon>Fodinibius</taxon>
    </lineage>
</organism>
<evidence type="ECO:0000313" key="1">
    <source>
        <dbReference type="EMBL" id="NGP90179.1"/>
    </source>
</evidence>
<protein>
    <submittedName>
        <fullName evidence="1">Uncharacterized protein</fullName>
    </submittedName>
</protein>
<dbReference type="AlphaFoldDB" id="A0A6M1T7Y2"/>
<comment type="caution">
    <text evidence="1">The sequence shown here is derived from an EMBL/GenBank/DDBJ whole genome shotgun (WGS) entry which is preliminary data.</text>
</comment>
<sequence length="293" mass="34298">MNYYSNLDEQYIFVLLEPTGTLQDQQLKPACYLGAAHDPFAQVSDLLNNASNRSNLLSRWLRELVGVTDNSPDLLILESTISTYTDGDAKKVLKAWRWAAWIAGYQLLSNQRSFYNEQNRTKIADKHNQLIKKRMPTVKSFQYYQQDSDSQSHSYTVESINPHLGYSLVTDEEDFKYFNSKSERSKAIKQYLKNKMDYTIPKNPQQHKEHIAIVEEKAGRRHPLKLAKWKARPIFEAASSWKELKEKLWEWRWTIHPLPRGAVLFDGKYPSRLKDIKPKFALERLEEKFGPIL</sequence>
<reference evidence="1 2" key="1">
    <citation type="submission" date="2020-02" db="EMBL/GenBank/DDBJ databases">
        <title>Aliifodinibius halophilus 2W32, complete genome.</title>
        <authorList>
            <person name="Li Y."/>
            <person name="Wu S."/>
        </authorList>
    </citation>
    <scope>NUCLEOTIDE SEQUENCE [LARGE SCALE GENOMIC DNA]</scope>
    <source>
        <strain evidence="1 2">2W32</strain>
    </source>
</reference>
<evidence type="ECO:0000313" key="2">
    <source>
        <dbReference type="Proteomes" id="UP000479132"/>
    </source>
</evidence>
<proteinExistence type="predicted"/>